<dbReference type="AlphaFoldDB" id="A0A1M6U6G7"/>
<dbReference type="EMBL" id="FRAP01000009">
    <property type="protein sequence ID" value="SHK64842.1"/>
    <property type="molecule type" value="Genomic_DNA"/>
</dbReference>
<dbReference type="STRING" id="1848.SAMN05443637_109169"/>
<protein>
    <submittedName>
        <fullName evidence="3">Uncharacterized protein</fullName>
    </submittedName>
</protein>
<organism evidence="3 4">
    <name type="scientific">Pseudonocardia thermophila</name>
    <dbReference type="NCBI Taxonomy" id="1848"/>
    <lineage>
        <taxon>Bacteria</taxon>
        <taxon>Bacillati</taxon>
        <taxon>Actinomycetota</taxon>
        <taxon>Actinomycetes</taxon>
        <taxon>Pseudonocardiales</taxon>
        <taxon>Pseudonocardiaceae</taxon>
        <taxon>Pseudonocardia</taxon>
    </lineage>
</organism>
<keyword evidence="2" id="KW-0472">Membrane</keyword>
<feature type="transmembrane region" description="Helical" evidence="2">
    <location>
        <begin position="116"/>
        <end position="138"/>
    </location>
</feature>
<dbReference type="OrthoDB" id="3633278at2"/>
<accession>A0A1M6U6G7</accession>
<feature type="compositionally biased region" description="Low complexity" evidence="1">
    <location>
        <begin position="31"/>
        <end position="40"/>
    </location>
</feature>
<evidence type="ECO:0000313" key="3">
    <source>
        <dbReference type="EMBL" id="SHK64842.1"/>
    </source>
</evidence>
<gene>
    <name evidence="3" type="ORF">SAMN05443637_109169</name>
</gene>
<reference evidence="3 4" key="1">
    <citation type="submission" date="2016-11" db="EMBL/GenBank/DDBJ databases">
        <authorList>
            <person name="Jaros S."/>
            <person name="Januszkiewicz K."/>
            <person name="Wedrychowicz H."/>
        </authorList>
    </citation>
    <scope>NUCLEOTIDE SEQUENCE [LARGE SCALE GENOMIC DNA]</scope>
    <source>
        <strain evidence="3 4">DSM 43832</strain>
    </source>
</reference>
<keyword evidence="2" id="KW-1133">Transmembrane helix</keyword>
<sequence length="220" mass="22723">MSTPYAQPIDGATVWMGAGQSWPPQGGGHQPGPQQAGFHGPPQPYPPPASPYPGPQQYGTPPPMPARPPVPGRDLPPQDVPAFPAEGGWVVDEETVRHTGRPGRPPARRSTGRRTVVLSAISAIVVATGLLVGGFFVLGRVSDAPAAAVVGDCLARSGDSAVVVPCSDPTAELIVLGRLDSRTQVEAGLSACTGFPGTTDVYWQGREGQRGLVLCLGPKT</sequence>
<keyword evidence="4" id="KW-1185">Reference proteome</keyword>
<proteinExistence type="predicted"/>
<evidence type="ECO:0000256" key="1">
    <source>
        <dbReference type="SAM" id="MobiDB-lite"/>
    </source>
</evidence>
<dbReference type="RefSeq" id="WP_073457469.1">
    <property type="nucleotide sequence ID" value="NZ_CALGVN010000044.1"/>
</dbReference>
<keyword evidence="2" id="KW-0812">Transmembrane</keyword>
<name>A0A1M6U6G7_PSETH</name>
<dbReference type="Proteomes" id="UP000184363">
    <property type="component" value="Unassembled WGS sequence"/>
</dbReference>
<evidence type="ECO:0000256" key="2">
    <source>
        <dbReference type="SAM" id="Phobius"/>
    </source>
</evidence>
<evidence type="ECO:0000313" key="4">
    <source>
        <dbReference type="Proteomes" id="UP000184363"/>
    </source>
</evidence>
<feature type="compositionally biased region" description="Pro residues" evidence="1">
    <location>
        <begin position="41"/>
        <end position="71"/>
    </location>
</feature>
<feature type="region of interest" description="Disordered" evidence="1">
    <location>
        <begin position="1"/>
        <end position="87"/>
    </location>
</feature>